<dbReference type="PANTHER" id="PTHR30105">
    <property type="entry name" value="UNCHARACTERIZED YIBQ-RELATED"/>
    <property type="match status" value="1"/>
</dbReference>
<dbReference type="SUPFAM" id="SSF88713">
    <property type="entry name" value="Glycoside hydrolase/deacetylase"/>
    <property type="match status" value="1"/>
</dbReference>
<dbReference type="InterPro" id="IPR011330">
    <property type="entry name" value="Glyco_hydro/deAcase_b/a-brl"/>
</dbReference>
<comment type="caution">
    <text evidence="2">The sequence shown here is derived from an EMBL/GenBank/DDBJ whole genome shotgun (WGS) entry which is preliminary data.</text>
</comment>
<feature type="region of interest" description="Disordered" evidence="1">
    <location>
        <begin position="258"/>
        <end position="278"/>
    </location>
</feature>
<name>A0A1V3N7I0_9GAMM</name>
<dbReference type="Gene3D" id="3.20.20.370">
    <property type="entry name" value="Glycoside hydrolase/deacetylase"/>
    <property type="match status" value="1"/>
</dbReference>
<keyword evidence="3" id="KW-1185">Reference proteome</keyword>
<evidence type="ECO:0000313" key="2">
    <source>
        <dbReference type="EMBL" id="OOG21037.1"/>
    </source>
</evidence>
<evidence type="ECO:0008006" key="4">
    <source>
        <dbReference type="Google" id="ProtNLM"/>
    </source>
</evidence>
<dbReference type="Pfam" id="PF04748">
    <property type="entry name" value="Polysacc_deac_2"/>
    <property type="match status" value="1"/>
</dbReference>
<organism evidence="2 3">
    <name type="scientific">Thioalkalivibrio denitrificans</name>
    <dbReference type="NCBI Taxonomy" id="108003"/>
    <lineage>
        <taxon>Bacteria</taxon>
        <taxon>Pseudomonadati</taxon>
        <taxon>Pseudomonadota</taxon>
        <taxon>Gammaproteobacteria</taxon>
        <taxon>Chromatiales</taxon>
        <taxon>Ectothiorhodospiraceae</taxon>
        <taxon>Thioalkalivibrio</taxon>
    </lineage>
</organism>
<accession>A0A1V3N7I0</accession>
<dbReference type="InterPro" id="IPR006837">
    <property type="entry name" value="Divergent_DAC"/>
</dbReference>
<proteinExistence type="predicted"/>
<dbReference type="Proteomes" id="UP000189462">
    <property type="component" value="Unassembled WGS sequence"/>
</dbReference>
<dbReference type="CDD" id="cd10936">
    <property type="entry name" value="CE4_DAC2"/>
    <property type="match status" value="1"/>
</dbReference>
<gene>
    <name evidence="2" type="ORF">B1C78_16675</name>
</gene>
<dbReference type="AlphaFoldDB" id="A0A1V3N7I0"/>
<dbReference type="EMBL" id="MVBK01000140">
    <property type="protein sequence ID" value="OOG21037.1"/>
    <property type="molecule type" value="Genomic_DNA"/>
</dbReference>
<dbReference type="STRING" id="108003.B1C78_16675"/>
<reference evidence="2 3" key="1">
    <citation type="submission" date="2017-02" db="EMBL/GenBank/DDBJ databases">
        <title>Genomic diversity within the haloalkaliphilic genus Thioalkalivibrio.</title>
        <authorList>
            <person name="Ahn A.-C."/>
            <person name="Meier-Kolthoff J."/>
            <person name="Overmars L."/>
            <person name="Richter M."/>
            <person name="Woyke T."/>
            <person name="Sorokin D.Y."/>
            <person name="Muyzer G."/>
        </authorList>
    </citation>
    <scope>NUCLEOTIDE SEQUENCE [LARGE SCALE GENOMIC DNA]</scope>
    <source>
        <strain evidence="2 3">ALJD</strain>
    </source>
</reference>
<sequence length="278" mass="30686">MPKGARLRQPAARWMLGLLLLWLGTAHAHETRPFISIIIDDLGNRQDEGVRTVALPGAVTLAFLPHTPHARALALQGHEAGKEIMLHLPMEATEGNALGPGGIKAGMDRDTMRTTFVTALESVPHARGVNNHMGSLLTAHVQHMEWFMAELATRGELYFVDSRTTTQTVAQRAALAHELPATRRDVFLDTIPDDEAYVEEQWDRLLALARQRGHALAIGHPYAATLSVLERRLAEMPETGVELVSVSEYLKRKKEANRLWQASSSHSQTAARNSKPSP</sequence>
<feature type="compositionally biased region" description="Polar residues" evidence="1">
    <location>
        <begin position="260"/>
        <end position="278"/>
    </location>
</feature>
<evidence type="ECO:0000256" key="1">
    <source>
        <dbReference type="SAM" id="MobiDB-lite"/>
    </source>
</evidence>
<dbReference type="PANTHER" id="PTHR30105:SF2">
    <property type="entry name" value="DIVERGENT POLYSACCHARIDE DEACETYLASE SUPERFAMILY"/>
    <property type="match status" value="1"/>
</dbReference>
<evidence type="ECO:0000313" key="3">
    <source>
        <dbReference type="Proteomes" id="UP000189462"/>
    </source>
</evidence>
<protein>
    <recommendedName>
        <fullName evidence="4">Divergent polysaccharide deacetylase family protein</fullName>
    </recommendedName>
</protein>
<dbReference type="GO" id="GO:0005975">
    <property type="term" value="P:carbohydrate metabolic process"/>
    <property type="evidence" value="ECO:0007669"/>
    <property type="project" value="InterPro"/>
</dbReference>